<keyword evidence="1" id="KW-0472">Membrane</keyword>
<evidence type="ECO:0000256" key="2">
    <source>
        <dbReference type="SAM" id="SignalP"/>
    </source>
</evidence>
<keyword evidence="2" id="KW-0732">Signal</keyword>
<feature type="transmembrane region" description="Helical" evidence="1">
    <location>
        <begin position="145"/>
        <end position="165"/>
    </location>
</feature>
<feature type="chain" id="PRO_5047223851" evidence="2">
    <location>
        <begin position="21"/>
        <end position="170"/>
    </location>
</feature>
<keyword evidence="1" id="KW-1133">Transmembrane helix</keyword>
<reference evidence="3 4" key="1">
    <citation type="submission" date="2024-09" db="EMBL/GenBank/DDBJ databases">
        <authorList>
            <person name="Sun Q."/>
            <person name="Mori K."/>
        </authorList>
    </citation>
    <scope>NUCLEOTIDE SEQUENCE [LARGE SCALE GENOMIC DNA]</scope>
    <source>
        <strain evidence="3 4">CCM 7765</strain>
    </source>
</reference>
<accession>A0ABV6HU53</accession>
<evidence type="ECO:0000313" key="3">
    <source>
        <dbReference type="EMBL" id="MFC0321670.1"/>
    </source>
</evidence>
<gene>
    <name evidence="3" type="ORF">ACFFI0_25380</name>
</gene>
<dbReference type="RefSeq" id="WP_013665800.1">
    <property type="nucleotide sequence ID" value="NZ_JBHLWO010000007.1"/>
</dbReference>
<evidence type="ECO:0000256" key="1">
    <source>
        <dbReference type="SAM" id="Phobius"/>
    </source>
</evidence>
<comment type="caution">
    <text evidence="3">The sequence shown here is derived from an EMBL/GenBank/DDBJ whole genome shotgun (WGS) entry which is preliminary data.</text>
</comment>
<proteinExistence type="predicted"/>
<sequence>MKYKLITILVFTLSMNDCFASFQEDSTAYERQRAKVNRLLDQRSQRFGEFDASLRARSGIFGLKTKKDMQASIDILKEIVKTDNNIFKETKALLDFKDIEKQTVENKALESGSRITGYINTISKLRKSQEQLLEEVNVLKRQNSVYLNVLIIAFLALATVSFLLVKRKKN</sequence>
<dbReference type="Proteomes" id="UP001589774">
    <property type="component" value="Unassembled WGS sequence"/>
</dbReference>
<organism evidence="3 4">
    <name type="scientific">Olivibacter oleidegradans</name>
    <dbReference type="NCBI Taxonomy" id="760123"/>
    <lineage>
        <taxon>Bacteria</taxon>
        <taxon>Pseudomonadati</taxon>
        <taxon>Bacteroidota</taxon>
        <taxon>Sphingobacteriia</taxon>
        <taxon>Sphingobacteriales</taxon>
        <taxon>Sphingobacteriaceae</taxon>
        <taxon>Olivibacter</taxon>
    </lineage>
</organism>
<protein>
    <submittedName>
        <fullName evidence="3">Uncharacterized protein</fullName>
    </submittedName>
</protein>
<keyword evidence="1" id="KW-0812">Transmembrane</keyword>
<name>A0ABV6HU53_9SPHI</name>
<feature type="signal peptide" evidence="2">
    <location>
        <begin position="1"/>
        <end position="20"/>
    </location>
</feature>
<evidence type="ECO:0000313" key="4">
    <source>
        <dbReference type="Proteomes" id="UP001589774"/>
    </source>
</evidence>
<dbReference type="EMBL" id="JBHLWO010000007">
    <property type="protein sequence ID" value="MFC0321670.1"/>
    <property type="molecule type" value="Genomic_DNA"/>
</dbReference>
<keyword evidence="4" id="KW-1185">Reference proteome</keyword>